<organism evidence="13 14">
    <name type="scientific">Pristionchus mayeri</name>
    <dbReference type="NCBI Taxonomy" id="1317129"/>
    <lineage>
        <taxon>Eukaryota</taxon>
        <taxon>Metazoa</taxon>
        <taxon>Ecdysozoa</taxon>
        <taxon>Nematoda</taxon>
        <taxon>Chromadorea</taxon>
        <taxon>Rhabditida</taxon>
        <taxon>Rhabditina</taxon>
        <taxon>Diplogasteromorpha</taxon>
        <taxon>Diplogasteroidea</taxon>
        <taxon>Neodiplogasteridae</taxon>
        <taxon>Pristionchus</taxon>
    </lineage>
</organism>
<feature type="compositionally biased region" description="Basic and acidic residues" evidence="9">
    <location>
        <begin position="685"/>
        <end position="694"/>
    </location>
</feature>
<feature type="compositionally biased region" description="Basic residues" evidence="9">
    <location>
        <begin position="696"/>
        <end position="706"/>
    </location>
</feature>
<evidence type="ECO:0000313" key="13">
    <source>
        <dbReference type="EMBL" id="GMR52292.1"/>
    </source>
</evidence>
<sequence length="706" mass="79910">MLLYPKAIAEDEKIVYEESSSEDDEHETLSVRKRKGAKAGTDFAVDFSFQMDGVSREDQEMKSVRKYLKKSVASTLEDKIAAERERLREENGEEDADESKLMEVDEELEQLEVDAKDRLREKSKVGGRKGTKEQEEFFSTEGRDEDDLLPATFEELMLSRPTLKAISAAGFTEPTPIQARTIPVALAGRDICACAATGTGKTGSFVIPIVERLLHRSRASPTTRVLVLVPTRELAIQVFQVFRKLSVHSQLDICLCAGGLDLKTQEAGLRASPDVVVATPGRLLDHLHNTPTFTLSTIEVLVLDEADRMLEEAFKEQMGEIIKMCAKQRQTLLFSATMTDQIDELASMSLQKPVRIFINENTDTALKLRQEFIRLRAGHEKDREAIVAALVTRTFSDRTLVFVRTKRECMRVQILLGLLGLKTAQLHSSLTQTQRVEALAKFKKAEIDCLICTDLAARGLDIDQVHTVLNMHMPRTLKSYIHRVGRTARAGKAGRSISLVAEDDRKLLKEIVKSNADRAMKQRLVAPEVVQAYKDKIEGLEESIEKIEEDEKVERQLRIAEQEQKNVELKLNGEKTEREGRVWFKKPTELDRIKKKAERKRVQKEEQKKQMAERTPEERAAERTAAFQARKIKRDKKPQRMRAVVEDDERPKKAGGKQGGKKRNASSFTSSLTSIDKKGVKKARAGPEDKEFRSAKNAHMKGKRKY</sequence>
<keyword evidence="3 7" id="KW-0378">Hydrolase</keyword>
<accession>A0AAN5CXD6</accession>
<comment type="similarity">
    <text evidence="7">Belongs to the DEAD box helicase family.</text>
</comment>
<evidence type="ECO:0000259" key="10">
    <source>
        <dbReference type="PROSITE" id="PS51192"/>
    </source>
</evidence>
<dbReference type="GO" id="GO:0043186">
    <property type="term" value="C:P granule"/>
    <property type="evidence" value="ECO:0007669"/>
    <property type="project" value="UniProtKB-ARBA"/>
</dbReference>
<reference evidence="14" key="1">
    <citation type="submission" date="2022-10" db="EMBL/GenBank/DDBJ databases">
        <title>Genome assembly of Pristionchus species.</title>
        <authorList>
            <person name="Yoshida K."/>
            <person name="Sommer R.J."/>
        </authorList>
    </citation>
    <scope>NUCLEOTIDE SEQUENCE [LARGE SCALE GENOMIC DNA]</scope>
    <source>
        <strain evidence="14">RS5460</strain>
    </source>
</reference>
<dbReference type="SMART" id="SM00487">
    <property type="entry name" value="DEXDc"/>
    <property type="match status" value="1"/>
</dbReference>
<evidence type="ECO:0000259" key="11">
    <source>
        <dbReference type="PROSITE" id="PS51194"/>
    </source>
</evidence>
<dbReference type="PANTHER" id="PTHR47959">
    <property type="entry name" value="ATP-DEPENDENT RNA HELICASE RHLE-RELATED"/>
    <property type="match status" value="1"/>
</dbReference>
<keyword evidence="2 7" id="KW-0547">Nucleotide-binding</keyword>
<dbReference type="EC" id="3.6.4.13" evidence="1"/>
<feature type="compositionally biased region" description="Polar residues" evidence="9">
    <location>
        <begin position="665"/>
        <end position="674"/>
    </location>
</feature>
<dbReference type="GO" id="GO:0005829">
    <property type="term" value="C:cytosol"/>
    <property type="evidence" value="ECO:0007669"/>
    <property type="project" value="TreeGrafter"/>
</dbReference>
<dbReference type="PANTHER" id="PTHR47959:SF1">
    <property type="entry name" value="ATP-DEPENDENT RNA HELICASE DBPA"/>
    <property type="match status" value="1"/>
</dbReference>
<feature type="coiled-coil region" evidence="8">
    <location>
        <begin position="73"/>
        <end position="121"/>
    </location>
</feature>
<evidence type="ECO:0000256" key="7">
    <source>
        <dbReference type="RuleBase" id="RU000492"/>
    </source>
</evidence>
<evidence type="ECO:0000256" key="5">
    <source>
        <dbReference type="ARBA" id="ARBA00022840"/>
    </source>
</evidence>
<comment type="caution">
    <text evidence="13">The sequence shown here is derived from an EMBL/GenBank/DDBJ whole genome shotgun (WGS) entry which is preliminary data.</text>
</comment>
<feature type="short sequence motif" description="Q motif" evidence="6">
    <location>
        <begin position="151"/>
        <end position="179"/>
    </location>
</feature>
<dbReference type="InterPro" id="IPR014001">
    <property type="entry name" value="Helicase_ATP-bd"/>
</dbReference>
<dbReference type="GO" id="GO:0005524">
    <property type="term" value="F:ATP binding"/>
    <property type="evidence" value="ECO:0007669"/>
    <property type="project" value="UniProtKB-KW"/>
</dbReference>
<dbReference type="Gene3D" id="3.40.50.300">
    <property type="entry name" value="P-loop containing nucleotide triphosphate hydrolases"/>
    <property type="match status" value="2"/>
</dbReference>
<evidence type="ECO:0000313" key="14">
    <source>
        <dbReference type="Proteomes" id="UP001328107"/>
    </source>
</evidence>
<feature type="compositionally biased region" description="Basic and acidic residues" evidence="9">
    <location>
        <begin position="122"/>
        <end position="135"/>
    </location>
</feature>
<feature type="compositionally biased region" description="Basic residues" evidence="9">
    <location>
        <begin position="653"/>
        <end position="664"/>
    </location>
</feature>
<dbReference type="InterPro" id="IPR000629">
    <property type="entry name" value="RNA-helicase_DEAD-box_CS"/>
</dbReference>
<evidence type="ECO:0000256" key="8">
    <source>
        <dbReference type="SAM" id="Coils"/>
    </source>
</evidence>
<feature type="domain" description="Helicase C-terminal" evidence="11">
    <location>
        <begin position="367"/>
        <end position="537"/>
    </location>
</feature>
<evidence type="ECO:0000256" key="4">
    <source>
        <dbReference type="ARBA" id="ARBA00022806"/>
    </source>
</evidence>
<evidence type="ECO:0000259" key="12">
    <source>
        <dbReference type="PROSITE" id="PS51195"/>
    </source>
</evidence>
<keyword evidence="5 7" id="KW-0067">ATP-binding</keyword>
<dbReference type="Pfam" id="PF00270">
    <property type="entry name" value="DEAD"/>
    <property type="match status" value="1"/>
</dbReference>
<dbReference type="PROSITE" id="PS51194">
    <property type="entry name" value="HELICASE_CTER"/>
    <property type="match status" value="1"/>
</dbReference>
<evidence type="ECO:0000256" key="3">
    <source>
        <dbReference type="ARBA" id="ARBA00022801"/>
    </source>
</evidence>
<dbReference type="SUPFAM" id="SSF52540">
    <property type="entry name" value="P-loop containing nucleoside triphosphate hydrolases"/>
    <property type="match status" value="2"/>
</dbReference>
<evidence type="ECO:0000256" key="2">
    <source>
        <dbReference type="ARBA" id="ARBA00022741"/>
    </source>
</evidence>
<dbReference type="PROSITE" id="PS51195">
    <property type="entry name" value="Q_MOTIF"/>
    <property type="match status" value="1"/>
</dbReference>
<dbReference type="InterPro" id="IPR027417">
    <property type="entry name" value="P-loop_NTPase"/>
</dbReference>
<protein>
    <recommendedName>
        <fullName evidence="1">RNA helicase</fullName>
        <ecNumber evidence="1">3.6.4.13</ecNumber>
    </recommendedName>
</protein>
<feature type="compositionally biased region" description="Basic residues" evidence="9">
    <location>
        <begin position="630"/>
        <end position="640"/>
    </location>
</feature>
<evidence type="ECO:0000256" key="1">
    <source>
        <dbReference type="ARBA" id="ARBA00012552"/>
    </source>
</evidence>
<evidence type="ECO:0000256" key="9">
    <source>
        <dbReference type="SAM" id="MobiDB-lite"/>
    </source>
</evidence>
<dbReference type="GO" id="GO:0016787">
    <property type="term" value="F:hydrolase activity"/>
    <property type="evidence" value="ECO:0007669"/>
    <property type="project" value="UniProtKB-KW"/>
</dbReference>
<keyword evidence="14" id="KW-1185">Reference proteome</keyword>
<feature type="domain" description="Helicase ATP-binding" evidence="10">
    <location>
        <begin position="182"/>
        <end position="356"/>
    </location>
</feature>
<dbReference type="PROSITE" id="PS00039">
    <property type="entry name" value="DEAD_ATP_HELICASE"/>
    <property type="match status" value="1"/>
</dbReference>
<feature type="compositionally biased region" description="Basic and acidic residues" evidence="9">
    <location>
        <begin position="603"/>
        <end position="622"/>
    </location>
</feature>
<dbReference type="InterPro" id="IPR014014">
    <property type="entry name" value="RNA_helicase_DEAD_Q_motif"/>
</dbReference>
<dbReference type="GO" id="GO:0003724">
    <property type="term" value="F:RNA helicase activity"/>
    <property type="evidence" value="ECO:0007669"/>
    <property type="project" value="UniProtKB-EC"/>
</dbReference>
<dbReference type="AlphaFoldDB" id="A0AAN5CXD6"/>
<dbReference type="InterPro" id="IPR011545">
    <property type="entry name" value="DEAD/DEAH_box_helicase_dom"/>
</dbReference>
<dbReference type="EMBL" id="BTRK01000005">
    <property type="protein sequence ID" value="GMR52292.1"/>
    <property type="molecule type" value="Genomic_DNA"/>
</dbReference>
<feature type="region of interest" description="Disordered" evidence="9">
    <location>
        <begin position="122"/>
        <end position="143"/>
    </location>
</feature>
<dbReference type="GO" id="GO:0003676">
    <property type="term" value="F:nucleic acid binding"/>
    <property type="evidence" value="ECO:0007669"/>
    <property type="project" value="InterPro"/>
</dbReference>
<dbReference type="SMART" id="SM00490">
    <property type="entry name" value="HELICc"/>
    <property type="match status" value="1"/>
</dbReference>
<dbReference type="CDD" id="cd17947">
    <property type="entry name" value="DEADc_DDX27"/>
    <property type="match status" value="1"/>
</dbReference>
<feature type="compositionally biased region" description="Basic and acidic residues" evidence="9">
    <location>
        <begin position="643"/>
        <end position="652"/>
    </location>
</feature>
<keyword evidence="4 7" id="KW-0347">Helicase</keyword>
<name>A0AAN5CXD6_9BILA</name>
<dbReference type="Pfam" id="PF00271">
    <property type="entry name" value="Helicase_C"/>
    <property type="match status" value="1"/>
</dbReference>
<dbReference type="CDD" id="cd18787">
    <property type="entry name" value="SF2_C_DEAD"/>
    <property type="match status" value="1"/>
</dbReference>
<dbReference type="Proteomes" id="UP001328107">
    <property type="component" value="Unassembled WGS sequence"/>
</dbReference>
<keyword evidence="8" id="KW-0175">Coiled coil</keyword>
<feature type="region of interest" description="Disordered" evidence="9">
    <location>
        <begin position="595"/>
        <end position="706"/>
    </location>
</feature>
<evidence type="ECO:0000256" key="6">
    <source>
        <dbReference type="PROSITE-ProRule" id="PRU00552"/>
    </source>
</evidence>
<feature type="domain" description="DEAD-box RNA helicase Q" evidence="12">
    <location>
        <begin position="151"/>
        <end position="179"/>
    </location>
</feature>
<gene>
    <name evidence="13" type="ORF">PMAYCL1PPCAC_22487</name>
</gene>
<proteinExistence type="inferred from homology"/>
<dbReference type="PROSITE" id="PS51192">
    <property type="entry name" value="HELICASE_ATP_BIND_1"/>
    <property type="match status" value="1"/>
</dbReference>
<dbReference type="InterPro" id="IPR050079">
    <property type="entry name" value="DEAD_box_RNA_helicase"/>
</dbReference>
<dbReference type="InterPro" id="IPR001650">
    <property type="entry name" value="Helicase_C-like"/>
</dbReference>